<dbReference type="AlphaFoldDB" id="A0A4R5KB83"/>
<name>A0A4R5KB83_9MICC</name>
<protein>
    <submittedName>
        <fullName evidence="1">Uncharacterized protein</fullName>
    </submittedName>
</protein>
<dbReference type="Proteomes" id="UP000295511">
    <property type="component" value="Unassembled WGS sequence"/>
</dbReference>
<sequence>MKRLRASVDIWKDASGVQIVAQDRTINFKGNNAALLWDAVEPALRTGFVAEGLVAALPIGARKTVESLLADLDALSFLAEAEEPLAVDGLLGADVFRIVDGITEKPLAASRLLAKTTVRLGGPDADLRRNIEESLIAAGIDVGPQRGSLAGASITTTGARVTVTVQTPGRQDGHLLVCDDGSLVKVGPVPAVTGDLATAAAVETNTPVPGLESFASDPVAAALVSGQVVIALAHNAALLAEANEKPPLVRKWWVTDRSITAEIHRQVDVENLHGLSSWPIVAVEDFPADGTGLIEALPDELSVVWDEVFGAVKEPHPRDLPQVPVSLAVCSDAHGRVQGGTASELPNARWDALEPLLRQTLKLPTGKAIGPTPMVSATAAVVDELLNGNYEWLPDGGLGDWGSNPRRALARLHRWGVPEVDESVLRWGPVAAHRVTVTLDGMRSTAVASGKDSAREIAIARAEGMRQWCTMHEKTSAPAERSAGIADRDLVASAIENGMVLRAKAVEEVGLIITEVVA</sequence>
<accession>A0A4R5KB83</accession>
<dbReference type="OrthoDB" id="3417006at2"/>
<gene>
    <name evidence="1" type="ORF">E1809_19800</name>
</gene>
<comment type="caution">
    <text evidence="1">The sequence shown here is derived from an EMBL/GenBank/DDBJ whole genome shotgun (WGS) entry which is preliminary data.</text>
</comment>
<organism evidence="1 2">
    <name type="scientific">Arthrobacter terricola</name>
    <dbReference type="NCBI Taxonomy" id="2547396"/>
    <lineage>
        <taxon>Bacteria</taxon>
        <taxon>Bacillati</taxon>
        <taxon>Actinomycetota</taxon>
        <taxon>Actinomycetes</taxon>
        <taxon>Micrococcales</taxon>
        <taxon>Micrococcaceae</taxon>
        <taxon>Arthrobacter</taxon>
    </lineage>
</organism>
<dbReference type="RefSeq" id="WP_133205962.1">
    <property type="nucleotide sequence ID" value="NZ_SMRU01000027.1"/>
</dbReference>
<evidence type="ECO:0000313" key="1">
    <source>
        <dbReference type="EMBL" id="TDF91765.1"/>
    </source>
</evidence>
<evidence type="ECO:0000313" key="2">
    <source>
        <dbReference type="Proteomes" id="UP000295511"/>
    </source>
</evidence>
<reference evidence="1 2" key="1">
    <citation type="submission" date="2019-03" db="EMBL/GenBank/DDBJ databases">
        <title>Whole genome sequence of Arthrobacter sp JH1-1.</title>
        <authorList>
            <person name="Trinh H.N."/>
        </authorList>
    </citation>
    <scope>NUCLEOTIDE SEQUENCE [LARGE SCALE GENOMIC DNA]</scope>
    <source>
        <strain evidence="1 2">JH1-1</strain>
    </source>
</reference>
<proteinExistence type="predicted"/>
<keyword evidence="2" id="KW-1185">Reference proteome</keyword>
<dbReference type="EMBL" id="SMRU01000027">
    <property type="protein sequence ID" value="TDF91765.1"/>
    <property type="molecule type" value="Genomic_DNA"/>
</dbReference>